<dbReference type="GO" id="GO:0016020">
    <property type="term" value="C:membrane"/>
    <property type="evidence" value="ECO:0007669"/>
    <property type="project" value="UniProtKB-SubCell"/>
</dbReference>
<dbReference type="GO" id="GO:0016887">
    <property type="term" value="F:ATP hydrolysis activity"/>
    <property type="evidence" value="ECO:0007669"/>
    <property type="project" value="InterPro"/>
</dbReference>
<dbReference type="EMBL" id="CM001199">
    <property type="protein sequence ID" value="EGP88360.1"/>
    <property type="molecule type" value="Genomic_DNA"/>
</dbReference>
<feature type="transmembrane region" description="Helical" evidence="8">
    <location>
        <begin position="143"/>
        <end position="164"/>
    </location>
</feature>
<feature type="transmembrane region" description="Helical" evidence="8">
    <location>
        <begin position="891"/>
        <end position="914"/>
    </location>
</feature>
<reference evidence="11 12" key="1">
    <citation type="journal article" date="2011" name="PLoS Genet.">
        <title>Finished genome of the fungal wheat pathogen Mycosphaerella graminicola reveals dispensome structure, chromosome plasticity, and stealth pathogenesis.</title>
        <authorList>
            <person name="Goodwin S.B."/>
            <person name="Ben M'barek S."/>
            <person name="Dhillon B."/>
            <person name="Wittenberg A.H.J."/>
            <person name="Crane C.F."/>
            <person name="Hane J.K."/>
            <person name="Foster A.J."/>
            <person name="Van der Lee T.A.J."/>
            <person name="Grimwood J."/>
            <person name="Aerts A."/>
            <person name="Antoniw J."/>
            <person name="Bailey A."/>
            <person name="Bluhm B."/>
            <person name="Bowler J."/>
            <person name="Bristow J."/>
            <person name="van der Burgt A."/>
            <person name="Canto-Canche B."/>
            <person name="Churchill A.C.L."/>
            <person name="Conde-Ferraez L."/>
            <person name="Cools H.J."/>
            <person name="Coutinho P.M."/>
            <person name="Csukai M."/>
            <person name="Dehal P."/>
            <person name="De Wit P."/>
            <person name="Donzelli B."/>
            <person name="van de Geest H.C."/>
            <person name="van Ham R.C.H.J."/>
            <person name="Hammond-Kosack K.E."/>
            <person name="Henrissat B."/>
            <person name="Kilian A."/>
            <person name="Kobayashi A.K."/>
            <person name="Koopmann E."/>
            <person name="Kourmpetis Y."/>
            <person name="Kuzniar A."/>
            <person name="Lindquist E."/>
            <person name="Lombard V."/>
            <person name="Maliepaard C."/>
            <person name="Martins N."/>
            <person name="Mehrabi R."/>
            <person name="Nap J.P.H."/>
            <person name="Ponomarenko A."/>
            <person name="Rudd J.J."/>
            <person name="Salamov A."/>
            <person name="Schmutz J."/>
            <person name="Schouten H.J."/>
            <person name="Shapiro H."/>
            <person name="Stergiopoulos I."/>
            <person name="Torriani S.F.F."/>
            <person name="Tu H."/>
            <person name="de Vries R.P."/>
            <person name="Waalwijk C."/>
            <person name="Ware S.B."/>
            <person name="Wiebenga A."/>
            <person name="Zwiers L.-H."/>
            <person name="Oliver R.P."/>
            <person name="Grigoriev I.V."/>
            <person name="Kema G.H.J."/>
        </authorList>
    </citation>
    <scope>NUCLEOTIDE SEQUENCE [LARGE SCALE GENOMIC DNA]</scope>
    <source>
        <strain evidence="12">CBS 115943 / IPO323</strain>
    </source>
</reference>
<evidence type="ECO:0000313" key="11">
    <source>
        <dbReference type="EMBL" id="EGP88360.1"/>
    </source>
</evidence>
<feature type="transmembrane region" description="Helical" evidence="8">
    <location>
        <begin position="176"/>
        <end position="198"/>
    </location>
</feature>
<dbReference type="InterPro" id="IPR050173">
    <property type="entry name" value="ABC_transporter_C-like"/>
</dbReference>
<evidence type="ECO:0000256" key="3">
    <source>
        <dbReference type="ARBA" id="ARBA00022692"/>
    </source>
</evidence>
<feature type="transmembrane region" description="Helical" evidence="8">
    <location>
        <begin position="110"/>
        <end position="131"/>
    </location>
</feature>
<accession>F9X8I5</accession>
<dbReference type="HOGENOM" id="CLU_000604_27_5_1"/>
<dbReference type="InterPro" id="IPR003593">
    <property type="entry name" value="AAA+_ATPase"/>
</dbReference>
<dbReference type="InterPro" id="IPR017871">
    <property type="entry name" value="ABC_transporter-like_CS"/>
</dbReference>
<feature type="transmembrane region" description="Helical" evidence="8">
    <location>
        <begin position="944"/>
        <end position="964"/>
    </location>
</feature>
<dbReference type="RefSeq" id="XP_003853384.1">
    <property type="nucleotide sequence ID" value="XM_003853336.1"/>
</dbReference>
<feature type="transmembrane region" description="Helical" evidence="8">
    <location>
        <begin position="329"/>
        <end position="347"/>
    </location>
</feature>
<keyword evidence="3 8" id="KW-0812">Transmembrane</keyword>
<dbReference type="Pfam" id="PF00664">
    <property type="entry name" value="ABC_membrane"/>
    <property type="match status" value="1"/>
</dbReference>
<evidence type="ECO:0000256" key="8">
    <source>
        <dbReference type="SAM" id="Phobius"/>
    </source>
</evidence>
<feature type="domain" description="ABC transmembrane type-1" evidence="10">
    <location>
        <begin position="919"/>
        <end position="1182"/>
    </location>
</feature>
<dbReference type="PROSITE" id="PS50893">
    <property type="entry name" value="ABC_TRANSPORTER_2"/>
    <property type="match status" value="2"/>
</dbReference>
<dbReference type="SUPFAM" id="SSF90123">
    <property type="entry name" value="ABC transporter transmembrane region"/>
    <property type="match status" value="2"/>
</dbReference>
<name>F9X8I5_ZYMTI</name>
<keyword evidence="7 8" id="KW-0472">Membrane</keyword>
<evidence type="ECO:0000256" key="6">
    <source>
        <dbReference type="ARBA" id="ARBA00022989"/>
    </source>
</evidence>
<feature type="transmembrane region" description="Helical" evidence="8">
    <location>
        <begin position="1127"/>
        <end position="1147"/>
    </location>
</feature>
<feature type="transmembrane region" description="Helical" evidence="8">
    <location>
        <begin position="1040"/>
        <end position="1060"/>
    </location>
</feature>
<feature type="domain" description="ABC transmembrane type-1" evidence="10">
    <location>
        <begin position="297"/>
        <end position="569"/>
    </location>
</feature>
<feature type="transmembrane region" description="Helical" evidence="8">
    <location>
        <begin position="1013"/>
        <end position="1034"/>
    </location>
</feature>
<evidence type="ECO:0000256" key="2">
    <source>
        <dbReference type="ARBA" id="ARBA00022448"/>
    </source>
</evidence>
<keyword evidence="5" id="KW-0067">ATP-binding</keyword>
<dbReference type="PROSITE" id="PS00211">
    <property type="entry name" value="ABC_TRANSPORTER_1"/>
    <property type="match status" value="2"/>
</dbReference>
<dbReference type="KEGG" id="ztr:MYCGRDRAFT_71215"/>
<dbReference type="eggNOG" id="KOG0054">
    <property type="taxonomic scope" value="Eukaryota"/>
</dbReference>
<gene>
    <name evidence="11" type="ORF">MYCGRDRAFT_71215</name>
</gene>
<dbReference type="InterPro" id="IPR011527">
    <property type="entry name" value="ABC1_TM_dom"/>
</dbReference>
<comment type="subcellular location">
    <subcellularLocation>
        <location evidence="1">Membrane</location>
        <topology evidence="1">Multi-pass membrane protein</topology>
    </subcellularLocation>
</comment>
<keyword evidence="12" id="KW-1185">Reference proteome</keyword>
<evidence type="ECO:0000256" key="4">
    <source>
        <dbReference type="ARBA" id="ARBA00022741"/>
    </source>
</evidence>
<dbReference type="OMA" id="QDLMFVD"/>
<evidence type="ECO:0000259" key="9">
    <source>
        <dbReference type="PROSITE" id="PS50893"/>
    </source>
</evidence>
<protein>
    <submittedName>
        <fullName evidence="11">ABC transporter</fullName>
    </submittedName>
</protein>
<dbReference type="SMART" id="SM00382">
    <property type="entry name" value="AAA"/>
    <property type="match status" value="2"/>
</dbReference>
<dbReference type="InterPro" id="IPR036640">
    <property type="entry name" value="ABC1_TM_sf"/>
</dbReference>
<dbReference type="InterPro" id="IPR044726">
    <property type="entry name" value="ABCC_6TM_D2"/>
</dbReference>
<dbReference type="PANTHER" id="PTHR24223">
    <property type="entry name" value="ATP-BINDING CASSETTE SUB-FAMILY C"/>
    <property type="match status" value="1"/>
</dbReference>
<dbReference type="InterPro" id="IPR027417">
    <property type="entry name" value="P-loop_NTPase"/>
</dbReference>
<dbReference type="InterPro" id="IPR003439">
    <property type="entry name" value="ABC_transporter-like_ATP-bd"/>
</dbReference>
<dbReference type="Gene3D" id="1.20.1560.10">
    <property type="entry name" value="ABC transporter type 1, transmembrane domain"/>
    <property type="match status" value="2"/>
</dbReference>
<dbReference type="OrthoDB" id="6500128at2759"/>
<dbReference type="InParanoid" id="F9X8I5"/>
<keyword evidence="6 8" id="KW-1133">Transmembrane helix</keyword>
<dbReference type="GO" id="GO:0140359">
    <property type="term" value="F:ABC-type transporter activity"/>
    <property type="evidence" value="ECO:0007669"/>
    <property type="project" value="InterPro"/>
</dbReference>
<feature type="transmembrane region" description="Helical" evidence="8">
    <location>
        <begin position="33"/>
        <end position="57"/>
    </location>
</feature>
<dbReference type="GO" id="GO:0005524">
    <property type="term" value="F:ATP binding"/>
    <property type="evidence" value="ECO:0007669"/>
    <property type="project" value="UniProtKB-KW"/>
</dbReference>
<keyword evidence="2" id="KW-0813">Transport</keyword>
<evidence type="ECO:0000256" key="7">
    <source>
        <dbReference type="ARBA" id="ARBA00023136"/>
    </source>
</evidence>
<dbReference type="FunFam" id="1.20.1560.10:FF:000066">
    <property type="entry name" value="ABC multidrug transporter (Eurofung)"/>
    <property type="match status" value="1"/>
</dbReference>
<evidence type="ECO:0000256" key="5">
    <source>
        <dbReference type="ARBA" id="ARBA00022840"/>
    </source>
</evidence>
<dbReference type="GeneID" id="13397349"/>
<dbReference type="SUPFAM" id="SSF52540">
    <property type="entry name" value="P-loop containing nucleoside triphosphate hydrolases"/>
    <property type="match status" value="2"/>
</dbReference>
<dbReference type="PROSITE" id="PS50929">
    <property type="entry name" value="ABC_TM1F"/>
    <property type="match status" value="2"/>
</dbReference>
<feature type="transmembrane region" description="Helical" evidence="8">
    <location>
        <begin position="78"/>
        <end position="98"/>
    </location>
</feature>
<evidence type="ECO:0000259" key="10">
    <source>
        <dbReference type="PROSITE" id="PS50929"/>
    </source>
</evidence>
<dbReference type="CDD" id="cd18580">
    <property type="entry name" value="ABC_6TM_ABCC_D2"/>
    <property type="match status" value="1"/>
</dbReference>
<evidence type="ECO:0000256" key="1">
    <source>
        <dbReference type="ARBA" id="ARBA00004141"/>
    </source>
</evidence>
<feature type="domain" description="ABC transporter" evidence="9">
    <location>
        <begin position="1221"/>
        <end position="1459"/>
    </location>
</feature>
<proteinExistence type="predicted"/>
<feature type="transmembrane region" description="Helical" evidence="8">
    <location>
        <begin position="428"/>
        <end position="446"/>
    </location>
</feature>
<sequence length="1459" mass="159517">MMECPIDADQQFGPRVDPSCRSFDFTLLFEQTIYIVLPCGLMVAAATLRIAALLWLWPARRRRGRDAPPWIRSRRHTVLTVITLAGYAALECAALVQVATAEALRATTIAAVPAAAMSCGTAVMVGALWYVEQRESARPSMLLGAWLALQMLLRAVVVRTLWLVTEDKGGHGHGHGHPHGALAATSLSSLLMQAVLLVLEERRPGPQSGFLARSLLSSLLGVLRAGWFRTLDAHHVLSATSAQLPPPHHHNNHHHNHNQQDHHDGLLRAFLRQPSGIIRFTLTRTPRRFLLAVPPRLALTAFSFAQPFLTTALVEYFSRPRKPRDQGCGLVGACLLVYGSLAVANGWSRALVYRWVADSRALYIDLIFQKLSRLAPCDDGVEALALTLMSSDVQRVVVASSFIHELWAAPLEAGLATWLLWRELGPSSATALALALLCAMASLLLGKRVAVAQRTWLQATEQRVRATRKLLVSLKALKMMAMDAAAAASITNLRQLEFAASKPFRSLVIGSVFVSYSTLSLAPVVAFGTYVGIHGAAFDKSKFFSSLILVALLANPLVRLFQIVPHFGAALACIDRLQAFLRRPESGAASLENGICSSSHNGETELEKENLFREHSPCRSMKDPDLILAFQDVELRRDDRVLLSNINFRVSKGHHVVICGPVGSGKTTLMRLLLGELSPSKGCVKLDRSLPIGYCAQSPWLENLSVYDNIFQHVSPDPSWRDKVIDACAVRSILDVHHAGGVIGSRGAKISGGEKQRIALARAVALRPAVLLLDDPLSAVDRAVSAYVMGRLLGKSGLLRQLETTVVQVTNDDYIKQYAQEVFEMDMHGSIQLMPAVFPRGYYAEDGEHEKLDQVDVHEVSVEGSVHSTSQATTPAHAANRVSDIQAYRTYFGSIGWPVFVVFFVCGALFAFTLKFPEIWAKWWADGSKIQHHTRGVGFWLGSYAVFSCLPLIMLASWTSLLMLKMLPKSGIEFHALLLRTVLGAQLSYMTKTDAGDHLNRFNQDMMLIDSSLPLNLLNTVSGLCLCVGQILLIVVPATYLLAAVPVLVAFVSLLQTFYLRTSKQVRHLDLQSKAALQTRLSELHEGLDTIRAHGLQGAKHLAFLDKLDQAQRPFYLLHMLQTWLQLVLNMMVAGLCTAVVGLSVGLRQSTSASGIGLAMLNLTTLGQSMENLIVSWTQMETSLAAIARIKGFELDTPQEPQDTTTNMEDIAPDWPMTGSLDVHALWATYSAHCDHKQDWALQNVSICVAAGEKVAICGRSGSGKSTLLLSILRLIEPSSGTIAIDGVDITRVPQTLLRSRVVTVPQEPFLHAAGTFRAVVDPNDNMSDAAVLEVLQECGLSRKVDAAGGLTCSLSALTLSAGEMQLLVLARTMIQAERTQAGIILLDESTSSIDHAAGRAMLQLIRKKLAHKTVLAIMHNLEAAIEFDRIVVLDRGKLTHDASPAEVMRECELFSSFK</sequence>
<dbReference type="Gene3D" id="3.40.50.300">
    <property type="entry name" value="P-loop containing nucleotide triphosphate hydrolases"/>
    <property type="match status" value="2"/>
</dbReference>
<dbReference type="Pfam" id="PF00005">
    <property type="entry name" value="ABC_tran"/>
    <property type="match status" value="2"/>
</dbReference>
<organism evidence="11 12">
    <name type="scientific">Zymoseptoria tritici (strain CBS 115943 / IPO323)</name>
    <name type="common">Speckled leaf blotch fungus</name>
    <name type="synonym">Septoria tritici</name>
    <dbReference type="NCBI Taxonomy" id="336722"/>
    <lineage>
        <taxon>Eukaryota</taxon>
        <taxon>Fungi</taxon>
        <taxon>Dikarya</taxon>
        <taxon>Ascomycota</taxon>
        <taxon>Pezizomycotina</taxon>
        <taxon>Dothideomycetes</taxon>
        <taxon>Dothideomycetidae</taxon>
        <taxon>Mycosphaerellales</taxon>
        <taxon>Mycosphaerellaceae</taxon>
        <taxon>Zymoseptoria</taxon>
    </lineage>
</organism>
<evidence type="ECO:0000313" key="12">
    <source>
        <dbReference type="Proteomes" id="UP000008062"/>
    </source>
</evidence>
<feature type="domain" description="ABC transporter" evidence="9">
    <location>
        <begin position="628"/>
        <end position="865"/>
    </location>
</feature>
<feature type="transmembrane region" description="Helical" evidence="8">
    <location>
        <begin position="507"/>
        <end position="531"/>
    </location>
</feature>
<dbReference type="PANTHER" id="PTHR24223:SF399">
    <property type="entry name" value="ABC TRANSPORTER ATNG"/>
    <property type="match status" value="1"/>
</dbReference>
<dbReference type="Proteomes" id="UP000008062">
    <property type="component" value="Chromosome 4"/>
</dbReference>
<feature type="transmembrane region" description="Helical" evidence="8">
    <location>
        <begin position="543"/>
        <end position="561"/>
    </location>
</feature>
<keyword evidence="4" id="KW-0547">Nucleotide-binding</keyword>